<accession>A0A1Y1YE59</accession>
<sequence>MAILKFESSLRRIGQLERTLSAFEGPMDKLTVDDVTMSDQVRLSVEDCEEAVQKLDAHLKKCGAVKTDRIRLVANSALYPFRKGLLRNRTNTWTDSRRIWTPSSKVCNFPGDDVITRDFPEGVRDSIAERRWKGKEQLQILICSYLAEQGCLWANIAEAGVFSGDVNYKYNDLYIRESQSTWDELWQDYHEALLTALDQLLSAGLQLALPVLRILTFEKLGIRHTCHDFLLIQKCGTSNQDKSLIAQLEELMQQFKSRYAEHEETFKSFFDHYWKPHMDKILADMNGSDIDEDQT</sequence>
<evidence type="ECO:0000313" key="2">
    <source>
        <dbReference type="Proteomes" id="UP000193144"/>
    </source>
</evidence>
<proteinExistence type="predicted"/>
<dbReference type="EMBL" id="MCFA01000260">
    <property type="protein sequence ID" value="ORX96292.1"/>
    <property type="molecule type" value="Genomic_DNA"/>
</dbReference>
<organism evidence="1 2">
    <name type="scientific">Clohesyomyces aquaticus</name>
    <dbReference type="NCBI Taxonomy" id="1231657"/>
    <lineage>
        <taxon>Eukaryota</taxon>
        <taxon>Fungi</taxon>
        <taxon>Dikarya</taxon>
        <taxon>Ascomycota</taxon>
        <taxon>Pezizomycotina</taxon>
        <taxon>Dothideomycetes</taxon>
        <taxon>Pleosporomycetidae</taxon>
        <taxon>Pleosporales</taxon>
        <taxon>Lindgomycetaceae</taxon>
        <taxon>Clohesyomyces</taxon>
    </lineage>
</organism>
<dbReference type="OrthoDB" id="3798608at2759"/>
<dbReference type="Proteomes" id="UP000193144">
    <property type="component" value="Unassembled WGS sequence"/>
</dbReference>
<name>A0A1Y1YE59_9PLEO</name>
<evidence type="ECO:0000313" key="1">
    <source>
        <dbReference type="EMBL" id="ORX96292.1"/>
    </source>
</evidence>
<keyword evidence="2" id="KW-1185">Reference proteome</keyword>
<protein>
    <submittedName>
        <fullName evidence="1">Uncharacterized protein</fullName>
    </submittedName>
</protein>
<reference evidence="1 2" key="1">
    <citation type="submission" date="2016-07" db="EMBL/GenBank/DDBJ databases">
        <title>Pervasive Adenine N6-methylation of Active Genes in Fungi.</title>
        <authorList>
            <consortium name="DOE Joint Genome Institute"/>
            <person name="Mondo S.J."/>
            <person name="Dannebaum R.O."/>
            <person name="Kuo R.C."/>
            <person name="Labutti K."/>
            <person name="Haridas S."/>
            <person name="Kuo A."/>
            <person name="Salamov A."/>
            <person name="Ahrendt S.R."/>
            <person name="Lipzen A."/>
            <person name="Sullivan W."/>
            <person name="Andreopoulos W.B."/>
            <person name="Clum A."/>
            <person name="Lindquist E."/>
            <person name="Daum C."/>
            <person name="Ramamoorthy G.K."/>
            <person name="Gryganskyi A."/>
            <person name="Culley D."/>
            <person name="Magnuson J.K."/>
            <person name="James T.Y."/>
            <person name="O'Malley M.A."/>
            <person name="Stajich J.E."/>
            <person name="Spatafora J.W."/>
            <person name="Visel A."/>
            <person name="Grigoriev I.V."/>
        </authorList>
    </citation>
    <scope>NUCLEOTIDE SEQUENCE [LARGE SCALE GENOMIC DNA]</scope>
    <source>
        <strain evidence="1 2">CBS 115471</strain>
    </source>
</reference>
<dbReference type="AlphaFoldDB" id="A0A1Y1YE59"/>
<comment type="caution">
    <text evidence="1">The sequence shown here is derived from an EMBL/GenBank/DDBJ whole genome shotgun (WGS) entry which is preliminary data.</text>
</comment>
<gene>
    <name evidence="1" type="ORF">BCR34DRAFT_607689</name>
</gene>